<dbReference type="GeneID" id="82525727"/>
<dbReference type="GO" id="GO:0022857">
    <property type="term" value="F:transmembrane transporter activity"/>
    <property type="evidence" value="ECO:0007669"/>
    <property type="project" value="TreeGrafter"/>
</dbReference>
<evidence type="ECO:0000256" key="4">
    <source>
        <dbReference type="ARBA" id="ARBA00022989"/>
    </source>
</evidence>
<dbReference type="PANTHER" id="PTHR30572">
    <property type="entry name" value="MEMBRANE COMPONENT OF TRANSPORTER-RELATED"/>
    <property type="match status" value="1"/>
</dbReference>
<feature type="transmembrane region" description="Helical" evidence="7">
    <location>
        <begin position="404"/>
        <end position="429"/>
    </location>
</feature>
<evidence type="ECO:0000313" key="10">
    <source>
        <dbReference type="Proteomes" id="UP000244905"/>
    </source>
</evidence>
<keyword evidence="10" id="KW-1185">Reference proteome</keyword>
<gene>
    <name evidence="9" type="ORF">C5O23_05140</name>
</gene>
<keyword evidence="3 7" id="KW-0812">Transmembrane</keyword>
<evidence type="ECO:0000256" key="5">
    <source>
        <dbReference type="ARBA" id="ARBA00023136"/>
    </source>
</evidence>
<keyword evidence="2" id="KW-1003">Cell membrane</keyword>
<feature type="transmembrane region" description="Helical" evidence="7">
    <location>
        <begin position="303"/>
        <end position="326"/>
    </location>
</feature>
<sequence length="446" mass="51273">MLKLIYRNLIAHRQRYLWIMLELCIAVFISWKLLDKVIVNEYNRLSPLGYDIDRLVTFQFRELPSDAMPSGYEERDIDSKMADVIRIIDMVRDDSRVEAATITGQYTFEKMGLWMNTIPKVTSDSAGEKNKVSINAIYINFWRGTDFFKTFGLKDASNTDHAGFEEQAMTKSQIIVSKSIAEFLFPGENAIGHSLFEKNGEEHKDGREMIVGIVNDAVYRSPSGRTPIVYKPRNNKDVEREGGVETLSGEIRLKEGVDMSAFIRDMKPKIEQDYRFGEIYCESLAPYNDMRERMSRDVNNDNFIAKSIALFFFVNILLCMTGTFYLQTRKRSEEAGVMRSFGASRGFIIREMLGEGFAMVTLAWLCGCILYRFFIHDSGLADISLMGYDITIVKQLMPLWYDDFLTHFAIVSLVIYVIMLIAVMAGIYFPARRISRISPIEALREE</sequence>
<keyword evidence="5 7" id="KW-0472">Membrane</keyword>
<evidence type="ECO:0000259" key="8">
    <source>
        <dbReference type="Pfam" id="PF02687"/>
    </source>
</evidence>
<comment type="similarity">
    <text evidence="6">Belongs to the ABC-4 integral membrane protein family.</text>
</comment>
<evidence type="ECO:0000256" key="2">
    <source>
        <dbReference type="ARBA" id="ARBA00022475"/>
    </source>
</evidence>
<dbReference type="GO" id="GO:0005886">
    <property type="term" value="C:plasma membrane"/>
    <property type="evidence" value="ECO:0007669"/>
    <property type="project" value="UniProtKB-SubCell"/>
</dbReference>
<keyword evidence="4 7" id="KW-1133">Transmembrane helix</keyword>
<evidence type="ECO:0000256" key="3">
    <source>
        <dbReference type="ARBA" id="ARBA00022692"/>
    </source>
</evidence>
<dbReference type="Pfam" id="PF02687">
    <property type="entry name" value="FtsX"/>
    <property type="match status" value="1"/>
</dbReference>
<feature type="transmembrane region" description="Helical" evidence="7">
    <location>
        <begin position="347"/>
        <end position="374"/>
    </location>
</feature>
<proteinExistence type="inferred from homology"/>
<dbReference type="InterPro" id="IPR003838">
    <property type="entry name" value="ABC3_permease_C"/>
</dbReference>
<organism evidence="9 10">
    <name type="scientific">Duncaniella muris</name>
    <dbReference type="NCBI Taxonomy" id="2094150"/>
    <lineage>
        <taxon>Bacteria</taxon>
        <taxon>Pseudomonadati</taxon>
        <taxon>Bacteroidota</taxon>
        <taxon>Bacteroidia</taxon>
        <taxon>Bacteroidales</taxon>
        <taxon>Muribaculaceae</taxon>
        <taxon>Duncaniella</taxon>
    </lineage>
</organism>
<dbReference type="RefSeq" id="WP_107031881.1">
    <property type="nucleotide sequence ID" value="NZ_CAPEJN010000018.1"/>
</dbReference>
<name>A0A2V1IQT2_9BACT</name>
<evidence type="ECO:0000256" key="6">
    <source>
        <dbReference type="ARBA" id="ARBA00038076"/>
    </source>
</evidence>
<reference evidence="10" key="1">
    <citation type="submission" date="2018-02" db="EMBL/GenBank/DDBJ databases">
        <authorList>
            <person name="Clavel T."/>
            <person name="Strowig T."/>
        </authorList>
    </citation>
    <scope>NUCLEOTIDE SEQUENCE [LARGE SCALE GENOMIC DNA]</scope>
    <source>
        <strain evidence="10">DSM 103720</strain>
    </source>
</reference>
<feature type="domain" description="ABC3 transporter permease C-terminal" evidence="8">
    <location>
        <begin position="308"/>
        <end position="438"/>
    </location>
</feature>
<dbReference type="Proteomes" id="UP000244905">
    <property type="component" value="Unassembled WGS sequence"/>
</dbReference>
<accession>A0A2V1IQT2</accession>
<comment type="caution">
    <text evidence="9">The sequence shown here is derived from an EMBL/GenBank/DDBJ whole genome shotgun (WGS) entry which is preliminary data.</text>
</comment>
<dbReference type="EMBL" id="PUEC01000009">
    <property type="protein sequence ID" value="PWB02816.1"/>
    <property type="molecule type" value="Genomic_DNA"/>
</dbReference>
<evidence type="ECO:0000256" key="1">
    <source>
        <dbReference type="ARBA" id="ARBA00004651"/>
    </source>
</evidence>
<dbReference type="AlphaFoldDB" id="A0A2V1IQT2"/>
<protein>
    <recommendedName>
        <fullName evidence="8">ABC3 transporter permease C-terminal domain-containing protein</fullName>
    </recommendedName>
</protein>
<evidence type="ECO:0000313" key="9">
    <source>
        <dbReference type="EMBL" id="PWB02816.1"/>
    </source>
</evidence>
<evidence type="ECO:0000256" key="7">
    <source>
        <dbReference type="SAM" id="Phobius"/>
    </source>
</evidence>
<dbReference type="PANTHER" id="PTHR30572:SF4">
    <property type="entry name" value="ABC TRANSPORTER PERMEASE YTRF"/>
    <property type="match status" value="1"/>
</dbReference>
<comment type="subcellular location">
    <subcellularLocation>
        <location evidence="1">Cell membrane</location>
        <topology evidence="1">Multi-pass membrane protein</topology>
    </subcellularLocation>
</comment>
<dbReference type="InterPro" id="IPR050250">
    <property type="entry name" value="Macrolide_Exporter_MacB"/>
</dbReference>